<dbReference type="Proteomes" id="UP001196530">
    <property type="component" value="Unassembled WGS sequence"/>
</dbReference>
<dbReference type="RefSeq" id="XP_043061174.1">
    <property type="nucleotide sequence ID" value="XM_043202312.1"/>
</dbReference>
<dbReference type="PANTHER" id="PTHR31904:SF1">
    <property type="entry name" value="BYPASS OF STOP CODON PROTEIN 5-RELATED"/>
    <property type="match status" value="1"/>
</dbReference>
<dbReference type="InterPro" id="IPR007519">
    <property type="entry name" value="Bul1_N"/>
</dbReference>
<evidence type="ECO:0000259" key="1">
    <source>
        <dbReference type="Pfam" id="PF04425"/>
    </source>
</evidence>
<evidence type="ECO:0000313" key="3">
    <source>
        <dbReference type="Proteomes" id="UP001196530"/>
    </source>
</evidence>
<gene>
    <name evidence="2" type="ORF">KL928_001897</name>
</gene>
<name>A0AAN6DKB7_PICAN</name>
<dbReference type="Pfam" id="PF04425">
    <property type="entry name" value="Bul1_N"/>
    <property type="match status" value="1"/>
</dbReference>
<reference evidence="2" key="1">
    <citation type="journal article" date="2021" name="G3 (Bethesda)">
        <title>Genomic diversity, chromosomal rearrangements, and interspecies hybridization in the ogataea polymorpha species complex.</title>
        <authorList>
            <person name="Hanson S.J."/>
            <person name="Cinneide E.O."/>
            <person name="Salzberg L.I."/>
            <person name="Wolfe K.H."/>
            <person name="McGowan J."/>
            <person name="Fitzpatrick D.A."/>
            <person name="Matlin K."/>
        </authorList>
    </citation>
    <scope>NUCLEOTIDE SEQUENCE</scope>
    <source>
        <strain evidence="2">61-244</strain>
    </source>
</reference>
<dbReference type="AlphaFoldDB" id="A0AAN6DKB7"/>
<dbReference type="GeneID" id="66125948"/>
<sequence length="659" mass="74334">MSPNPENEYYEDVLPSFEMHNFLFNRTLFDTERIPQSGLPQYGESYPESTTSSQSVAAENQISPIDNPDLLVLNNLSTLQTIDLPLKVSIVFTKKYPVFGEPYEKESPLRCYQPGDMIVGFVTVENTCNEIIPFEMLLVSLEGTMTAPQSPNSTCSKYHRQTFLRTYDLSACFHHGCINPTPYKMGECLSRDPVDDTLYGFGDLKQIFPGAKHKKCFAFRLPSYLLETSCSSGTLDHLPVPPSFGVSPFALGGKAMDIRVNEALGYGRADEQGSPIVTNDLGDKGLSITYSVNLRLLGRPQELYKRFYKRHTTHDYQFIIVRDFSVPFRFTNTNIPACYDGGSAEKQLDKIEHQVAELLVDLEERGGLIEAGIIDTEEQDQLLAAQGADKKKCLDSLGDPTSNIPSKIRLGKGFLKTDAELEIDIQSTDGMALTSFEPAPLKRVALACVKRSTGQLPQYRPFTTSNTSSIFEDVSVSTAPTELNTELTHIEFVLKTNDNALVLPQDITVKPGLRAFNIYSGHHLPLVFNENTPCRFYDTGSFFKINRKFETYLWELKRLAKRTNRPISKHLYESLLSLNKMRCKGNTLDVFEVQRIRLKWEKTKEGFVANVKVPLIYESRKTRNVHLIPSFQTCFLARQYVLELKIGKNKPLGIPIRVA</sequence>
<comment type="caution">
    <text evidence="2">The sequence shown here is derived from an EMBL/GenBank/DDBJ whole genome shotgun (WGS) entry which is preliminary data.</text>
</comment>
<dbReference type="EMBL" id="JAHLUX010000003">
    <property type="protein sequence ID" value="KAG7820460.1"/>
    <property type="molecule type" value="Genomic_DNA"/>
</dbReference>
<protein>
    <recommendedName>
        <fullName evidence="1">Bul1 N-terminal domain-containing protein</fullName>
    </recommendedName>
</protein>
<proteinExistence type="predicted"/>
<accession>A0AAN6DKB7</accession>
<dbReference type="InterPro" id="IPR039634">
    <property type="entry name" value="Bul1-like"/>
</dbReference>
<evidence type="ECO:0000313" key="2">
    <source>
        <dbReference type="EMBL" id="KAG7820460.1"/>
    </source>
</evidence>
<feature type="domain" description="Bul1 N-terminal" evidence="1">
    <location>
        <begin position="67"/>
        <end position="357"/>
    </location>
</feature>
<dbReference type="PANTHER" id="PTHR31904">
    <property type="entry name" value="BYPASS OF STOP CODON PROTEIN 5-RELATED"/>
    <property type="match status" value="1"/>
</dbReference>
<organism evidence="2 3">
    <name type="scientific">Pichia angusta</name>
    <name type="common">Yeast</name>
    <name type="synonym">Hansenula polymorpha</name>
    <dbReference type="NCBI Taxonomy" id="870730"/>
    <lineage>
        <taxon>Eukaryota</taxon>
        <taxon>Fungi</taxon>
        <taxon>Dikarya</taxon>
        <taxon>Ascomycota</taxon>
        <taxon>Saccharomycotina</taxon>
        <taxon>Pichiomycetes</taxon>
        <taxon>Pichiales</taxon>
        <taxon>Pichiaceae</taxon>
        <taxon>Ogataea</taxon>
    </lineage>
</organism>